<evidence type="ECO:0000313" key="3">
    <source>
        <dbReference type="Proteomes" id="UP000837857"/>
    </source>
</evidence>
<gene>
    <name evidence="2" type="ORF">IPOD504_LOCUS15352</name>
</gene>
<proteinExistence type="predicted"/>
<protein>
    <submittedName>
        <fullName evidence="2">Uncharacterized protein</fullName>
    </submittedName>
</protein>
<feature type="region of interest" description="Disordered" evidence="1">
    <location>
        <begin position="1"/>
        <end position="63"/>
    </location>
</feature>
<dbReference type="EMBL" id="OW152818">
    <property type="protein sequence ID" value="CAH2071988.1"/>
    <property type="molecule type" value="Genomic_DNA"/>
</dbReference>
<sequence>MSFGDELCSHQRREAGNGGTKTAPIKLAIDQGAAGHGQSAGRDCASGSGMRASHAEGQDNPIDRSWISISEINYAPPEYVENSCRSTEPLFERQNVHYGSKLV</sequence>
<organism evidence="2 3">
    <name type="scientific">Iphiclides podalirius</name>
    <name type="common">scarce swallowtail</name>
    <dbReference type="NCBI Taxonomy" id="110791"/>
    <lineage>
        <taxon>Eukaryota</taxon>
        <taxon>Metazoa</taxon>
        <taxon>Ecdysozoa</taxon>
        <taxon>Arthropoda</taxon>
        <taxon>Hexapoda</taxon>
        <taxon>Insecta</taxon>
        <taxon>Pterygota</taxon>
        <taxon>Neoptera</taxon>
        <taxon>Endopterygota</taxon>
        <taxon>Lepidoptera</taxon>
        <taxon>Glossata</taxon>
        <taxon>Ditrysia</taxon>
        <taxon>Papilionoidea</taxon>
        <taxon>Papilionidae</taxon>
        <taxon>Papilioninae</taxon>
        <taxon>Iphiclides</taxon>
    </lineage>
</organism>
<accession>A0ABN8J0A2</accession>
<feature type="non-terminal residue" evidence="2">
    <location>
        <position position="103"/>
    </location>
</feature>
<evidence type="ECO:0000313" key="2">
    <source>
        <dbReference type="EMBL" id="CAH2071988.1"/>
    </source>
</evidence>
<name>A0ABN8J0A2_9NEOP</name>
<dbReference type="Proteomes" id="UP000837857">
    <property type="component" value="Chromosome 6"/>
</dbReference>
<keyword evidence="3" id="KW-1185">Reference proteome</keyword>
<evidence type="ECO:0000256" key="1">
    <source>
        <dbReference type="SAM" id="MobiDB-lite"/>
    </source>
</evidence>
<reference evidence="2" key="1">
    <citation type="submission" date="2022-03" db="EMBL/GenBank/DDBJ databases">
        <authorList>
            <person name="Martin H S."/>
        </authorList>
    </citation>
    <scope>NUCLEOTIDE SEQUENCE</scope>
</reference>